<dbReference type="PANTHER" id="PTHR46193:SF10">
    <property type="entry name" value="6-PHOSPHOGLUCONATE PHOSPHATASE"/>
    <property type="match status" value="1"/>
</dbReference>
<dbReference type="InterPro" id="IPR036412">
    <property type="entry name" value="HAD-like_sf"/>
</dbReference>
<dbReference type="InterPro" id="IPR051600">
    <property type="entry name" value="Beta-PGM-like"/>
</dbReference>
<dbReference type="InterPro" id="IPR023214">
    <property type="entry name" value="HAD_sf"/>
</dbReference>
<gene>
    <name evidence="5" type="primary">yieH</name>
    <name evidence="5" type="ORF">DSM104443_04101</name>
</gene>
<protein>
    <submittedName>
        <fullName evidence="5">6-phosphogluconate phosphatase</fullName>
        <ecNumber evidence="5">3.1.3.-</ecNumber>
    </submittedName>
</protein>
<comment type="cofactor">
    <cofactor evidence="1">
        <name>Mg(2+)</name>
        <dbReference type="ChEBI" id="CHEBI:18420"/>
    </cofactor>
</comment>
<keyword evidence="6" id="KW-1185">Reference proteome</keyword>
<dbReference type="CDD" id="cd07526">
    <property type="entry name" value="HAD_BPGM_like"/>
    <property type="match status" value="1"/>
</dbReference>
<reference evidence="5 6" key="1">
    <citation type="submission" date="2020-04" db="EMBL/GenBank/DDBJ databases">
        <title>Usitatibacter rugosus gen. nov., sp. nov. and Usitatibacter palustris sp. nov., novel members of Usitatibacteraceae fam. nov. within the order Nitrosomonadales isolated from soil.</title>
        <authorList>
            <person name="Huber K.J."/>
            <person name="Neumann-Schaal M."/>
            <person name="Geppert A."/>
            <person name="Luckner M."/>
            <person name="Wanner G."/>
            <person name="Overmann J."/>
        </authorList>
    </citation>
    <scope>NUCLEOTIDE SEQUENCE [LARGE SCALE GENOMIC DNA]</scope>
    <source>
        <strain evidence="5 6">0125_3</strain>
    </source>
</reference>
<organism evidence="5 6">
    <name type="scientific">Usitatibacter rugosus</name>
    <dbReference type="NCBI Taxonomy" id="2732067"/>
    <lineage>
        <taxon>Bacteria</taxon>
        <taxon>Pseudomonadati</taxon>
        <taxon>Pseudomonadota</taxon>
        <taxon>Betaproteobacteria</taxon>
        <taxon>Nitrosomonadales</taxon>
        <taxon>Usitatibacteraceae</taxon>
        <taxon>Usitatibacter</taxon>
    </lineage>
</organism>
<dbReference type="GO" id="GO:0016787">
    <property type="term" value="F:hydrolase activity"/>
    <property type="evidence" value="ECO:0007669"/>
    <property type="project" value="UniProtKB-KW"/>
</dbReference>
<dbReference type="RefSeq" id="WP_171095714.1">
    <property type="nucleotide sequence ID" value="NZ_CP053069.1"/>
</dbReference>
<name>A0A6M4H508_9PROT</name>
<evidence type="ECO:0000313" key="6">
    <source>
        <dbReference type="Proteomes" id="UP000501534"/>
    </source>
</evidence>
<evidence type="ECO:0000256" key="2">
    <source>
        <dbReference type="ARBA" id="ARBA00006171"/>
    </source>
</evidence>
<evidence type="ECO:0000256" key="4">
    <source>
        <dbReference type="ARBA" id="ARBA00022842"/>
    </source>
</evidence>
<evidence type="ECO:0000313" key="5">
    <source>
        <dbReference type="EMBL" id="QJR13007.1"/>
    </source>
</evidence>
<keyword evidence="3" id="KW-0479">Metal-binding</keyword>
<dbReference type="Proteomes" id="UP000501534">
    <property type="component" value="Chromosome"/>
</dbReference>
<dbReference type="Gene3D" id="1.10.150.240">
    <property type="entry name" value="Putative phosphatase, domain 2"/>
    <property type="match status" value="1"/>
</dbReference>
<dbReference type="NCBIfam" id="TIGR01509">
    <property type="entry name" value="HAD-SF-IA-v3"/>
    <property type="match status" value="1"/>
</dbReference>
<dbReference type="AlphaFoldDB" id="A0A6M4H508"/>
<dbReference type="EC" id="3.1.3.-" evidence="5"/>
<comment type="similarity">
    <text evidence="2">Belongs to the HAD-like hydrolase superfamily. CbbY/CbbZ/Gph/YieH family.</text>
</comment>
<dbReference type="SFLD" id="SFLDS00003">
    <property type="entry name" value="Haloacid_Dehalogenase"/>
    <property type="match status" value="1"/>
</dbReference>
<accession>A0A6M4H508</accession>
<dbReference type="KEGG" id="uru:DSM104443_04101"/>
<dbReference type="Pfam" id="PF00702">
    <property type="entry name" value="Hydrolase"/>
    <property type="match status" value="1"/>
</dbReference>
<evidence type="ECO:0000256" key="1">
    <source>
        <dbReference type="ARBA" id="ARBA00001946"/>
    </source>
</evidence>
<dbReference type="SFLD" id="SFLDG01135">
    <property type="entry name" value="C1.5.6:_HAD__Beta-PGM__Phospha"/>
    <property type="match status" value="1"/>
</dbReference>
<dbReference type="GO" id="GO:0046872">
    <property type="term" value="F:metal ion binding"/>
    <property type="evidence" value="ECO:0007669"/>
    <property type="project" value="UniProtKB-KW"/>
</dbReference>
<dbReference type="InterPro" id="IPR006439">
    <property type="entry name" value="HAD-SF_hydro_IA"/>
</dbReference>
<dbReference type="Gene3D" id="3.40.50.1000">
    <property type="entry name" value="HAD superfamily/HAD-like"/>
    <property type="match status" value="1"/>
</dbReference>
<sequence>MNDRHPREGGGPVFKLVIFDCDGVLIDSEPIANRVFRDGLAAAGLDLPIETVMSTFVGNTKDGCIELAGRMLGRPLPADFGDRWDRELFAALRAEVKPVEGIPELLASMRIPYCVASNGNPDRMQLALEAAGLLRFVDGRIFTASQVAKPKPAPDLFLHAAKTMGAAPRDCAVIEDTPTGTKAGVAAGMKVFGYAGAPHSDAASLSAHGATVFWAVSELPALLEPA</sequence>
<dbReference type="SFLD" id="SFLDG01129">
    <property type="entry name" value="C1.5:_HAD__Beta-PGM__Phosphata"/>
    <property type="match status" value="1"/>
</dbReference>
<proteinExistence type="inferred from homology"/>
<keyword evidence="4" id="KW-0460">Magnesium</keyword>
<dbReference type="EMBL" id="CP053069">
    <property type="protein sequence ID" value="QJR13007.1"/>
    <property type="molecule type" value="Genomic_DNA"/>
</dbReference>
<dbReference type="PANTHER" id="PTHR46193">
    <property type="entry name" value="6-PHOSPHOGLUCONATE PHOSPHATASE"/>
    <property type="match status" value="1"/>
</dbReference>
<evidence type="ECO:0000256" key="3">
    <source>
        <dbReference type="ARBA" id="ARBA00022723"/>
    </source>
</evidence>
<dbReference type="SUPFAM" id="SSF56784">
    <property type="entry name" value="HAD-like"/>
    <property type="match status" value="1"/>
</dbReference>
<dbReference type="InterPro" id="IPR023198">
    <property type="entry name" value="PGP-like_dom2"/>
</dbReference>
<keyword evidence="5" id="KW-0378">Hydrolase</keyword>